<evidence type="ECO:0000256" key="5">
    <source>
        <dbReference type="ARBA" id="ARBA00022741"/>
    </source>
</evidence>
<dbReference type="Pfam" id="PF00483">
    <property type="entry name" value="NTP_transferase"/>
    <property type="match status" value="1"/>
</dbReference>
<accession>A0A212JI01</accession>
<evidence type="ECO:0000256" key="2">
    <source>
        <dbReference type="ARBA" id="ARBA00012387"/>
    </source>
</evidence>
<dbReference type="SUPFAM" id="SSF53448">
    <property type="entry name" value="Nucleotide-diphospho-sugar transferases"/>
    <property type="match status" value="1"/>
</dbReference>
<dbReference type="InterPro" id="IPR001538">
    <property type="entry name" value="Man6P_isomerase-2_C"/>
</dbReference>
<comment type="catalytic activity">
    <reaction evidence="7">
        <text>alpha-D-mannose 1-phosphate + GTP + H(+) = GDP-alpha-D-mannose + diphosphate</text>
        <dbReference type="Rhea" id="RHEA:15229"/>
        <dbReference type="ChEBI" id="CHEBI:15378"/>
        <dbReference type="ChEBI" id="CHEBI:33019"/>
        <dbReference type="ChEBI" id="CHEBI:37565"/>
        <dbReference type="ChEBI" id="CHEBI:57527"/>
        <dbReference type="ChEBI" id="CHEBI:58409"/>
        <dbReference type="EC" id="2.7.7.13"/>
    </reaction>
</comment>
<feature type="domain" description="Nucleotidyl transferase" evidence="9">
    <location>
        <begin position="10"/>
        <end position="292"/>
    </location>
</feature>
<dbReference type="PANTHER" id="PTHR46390">
    <property type="entry name" value="MANNOSE-1-PHOSPHATE GUANYLYLTRANSFERASE"/>
    <property type="match status" value="1"/>
</dbReference>
<dbReference type="SUPFAM" id="SSF51182">
    <property type="entry name" value="RmlC-like cupins"/>
    <property type="match status" value="1"/>
</dbReference>
<dbReference type="EC" id="2.7.7.13" evidence="2"/>
<dbReference type="GO" id="GO:0000271">
    <property type="term" value="P:polysaccharide biosynthetic process"/>
    <property type="evidence" value="ECO:0007669"/>
    <property type="project" value="InterPro"/>
</dbReference>
<dbReference type="CDD" id="cd02213">
    <property type="entry name" value="cupin_PMI_typeII_C"/>
    <property type="match status" value="1"/>
</dbReference>
<dbReference type="Pfam" id="PF22640">
    <property type="entry name" value="ManC_GMP_beta-helix"/>
    <property type="match status" value="1"/>
</dbReference>
<dbReference type="Gene3D" id="3.90.550.10">
    <property type="entry name" value="Spore Coat Polysaccharide Biosynthesis Protein SpsA, Chain A"/>
    <property type="match status" value="1"/>
</dbReference>
<feature type="domain" description="Mannose-6-phosphate isomerase type II C-terminal" evidence="10">
    <location>
        <begin position="358"/>
        <end position="472"/>
    </location>
</feature>
<dbReference type="GO" id="GO:0009298">
    <property type="term" value="P:GDP-mannose biosynthetic process"/>
    <property type="evidence" value="ECO:0007669"/>
    <property type="project" value="TreeGrafter"/>
</dbReference>
<keyword evidence="4 12" id="KW-0548">Nucleotidyltransferase</keyword>
<dbReference type="EMBL" id="FLUO01000001">
    <property type="protein sequence ID" value="SBV99047.1"/>
    <property type="molecule type" value="Genomic_DNA"/>
</dbReference>
<dbReference type="AlphaFoldDB" id="A0A212JI01"/>
<reference evidence="12" key="1">
    <citation type="submission" date="2016-04" db="EMBL/GenBank/DDBJ databases">
        <authorList>
            <person name="Evans L.H."/>
            <person name="Alamgir A."/>
            <person name="Owens N."/>
            <person name="Weber N.D."/>
            <person name="Virtaneva K."/>
            <person name="Barbian K."/>
            <person name="Babar A."/>
            <person name="Rosenke K."/>
        </authorList>
    </citation>
    <scope>NUCLEOTIDE SEQUENCE</scope>
    <source>
        <strain evidence="12">86</strain>
    </source>
</reference>
<dbReference type="NCBIfam" id="TIGR01479">
    <property type="entry name" value="GMP_PMI"/>
    <property type="match status" value="1"/>
</dbReference>
<comment type="similarity">
    <text evidence="1 8">Belongs to the mannose-6-phosphate isomerase type 2 family.</text>
</comment>
<evidence type="ECO:0000256" key="8">
    <source>
        <dbReference type="RuleBase" id="RU004190"/>
    </source>
</evidence>
<keyword evidence="6" id="KW-0342">GTP-binding</keyword>
<dbReference type="InterPro" id="IPR049577">
    <property type="entry name" value="GMPP_N"/>
</dbReference>
<dbReference type="InterPro" id="IPR005835">
    <property type="entry name" value="NTP_transferase_dom"/>
</dbReference>
<feature type="domain" description="MannoseP isomerase/GMP-like beta-helix" evidence="11">
    <location>
        <begin position="306"/>
        <end position="354"/>
    </location>
</feature>
<evidence type="ECO:0000259" key="9">
    <source>
        <dbReference type="Pfam" id="PF00483"/>
    </source>
</evidence>
<keyword evidence="3 12" id="KW-0808">Transferase</keyword>
<gene>
    <name evidence="12" type="primary">cpsB</name>
    <name evidence="12" type="ORF">KL86APRO_11096</name>
</gene>
<name>A0A212JI01_9PROT</name>
<evidence type="ECO:0000313" key="12">
    <source>
        <dbReference type="EMBL" id="SBV99047.1"/>
    </source>
</evidence>
<evidence type="ECO:0000259" key="10">
    <source>
        <dbReference type="Pfam" id="PF01050"/>
    </source>
</evidence>
<dbReference type="GO" id="GO:0005525">
    <property type="term" value="F:GTP binding"/>
    <property type="evidence" value="ECO:0007669"/>
    <property type="project" value="UniProtKB-KW"/>
</dbReference>
<dbReference type="PANTHER" id="PTHR46390:SF1">
    <property type="entry name" value="MANNOSE-1-PHOSPHATE GUANYLYLTRANSFERASE"/>
    <property type="match status" value="1"/>
</dbReference>
<dbReference type="Pfam" id="PF01050">
    <property type="entry name" value="MannoseP_isomer"/>
    <property type="match status" value="1"/>
</dbReference>
<dbReference type="GO" id="GO:0004475">
    <property type="term" value="F:mannose-1-phosphate guanylyltransferase (GTP) activity"/>
    <property type="evidence" value="ECO:0007669"/>
    <property type="project" value="UniProtKB-EC"/>
</dbReference>
<dbReference type="InterPro" id="IPR011051">
    <property type="entry name" value="RmlC_Cupin_sf"/>
</dbReference>
<dbReference type="InterPro" id="IPR051161">
    <property type="entry name" value="Mannose-6P_isomerase_type2"/>
</dbReference>
<evidence type="ECO:0000256" key="3">
    <source>
        <dbReference type="ARBA" id="ARBA00022679"/>
    </source>
</evidence>
<proteinExistence type="inferred from homology"/>
<dbReference type="Gene3D" id="2.60.120.10">
    <property type="entry name" value="Jelly Rolls"/>
    <property type="match status" value="1"/>
</dbReference>
<dbReference type="InterPro" id="IPR006375">
    <property type="entry name" value="Man1P_GuaTrfase/Man6P_Isoase"/>
</dbReference>
<dbReference type="CDD" id="cd02509">
    <property type="entry name" value="GDP-M1P_Guanylyltransferase"/>
    <property type="match status" value="1"/>
</dbReference>
<dbReference type="InterPro" id="IPR054566">
    <property type="entry name" value="ManC/GMP-like_b-helix"/>
</dbReference>
<sequence>MDAIAALIHPVILCGGTGTRLWPISREMYPKQFLPLVGERTMLEETVLRVAGAEFSAPMLVANEEHRFVVAEQLRVCGVEAAEIFLEPFGRNTAAAACLAALTVAAKNPDGLLLLMPSDHVIADEPAFLAAVRAAAGAAKGGAIVTFGITADRPETGYGYIRVGAQLAAGAETCRVLEFAEKPDLATAEGYLADGGYVWNSGIFLFQAKTFLEELERLHPEIVAACRAALKGAKRDLDFCRIDAAAFADAPSLSIDYAVMEHTDRAAVVPVSMGWNDVGAWSALWELGEADADGNVARGDVILEGATNCYARSDDKVLTALVGVDNLIVVVTDDAVFVCRRDRAQEVKAVVERLKAAGRPEQKFHSTVFRPWGSYRCIDVGSRFQVKQIVVTPGSKLSLQRHHHRAEHWIVVEGTALVTCGDKSFLLHENQSTYIPIGSVHRLENPGKIPLRLIEVQSGGYLGEDDIVRIEDTFGRV</sequence>
<dbReference type="FunFam" id="2.60.120.10:FF:000032">
    <property type="entry name" value="Mannose-1-phosphate guanylyltransferase/mannose-6-phosphate isomerase"/>
    <property type="match status" value="1"/>
</dbReference>
<evidence type="ECO:0000256" key="1">
    <source>
        <dbReference type="ARBA" id="ARBA00006115"/>
    </source>
</evidence>
<dbReference type="InterPro" id="IPR029044">
    <property type="entry name" value="Nucleotide-diphossugar_trans"/>
</dbReference>
<dbReference type="FunFam" id="3.90.550.10:FF:000046">
    <property type="entry name" value="Mannose-1-phosphate guanylyltransferase (GDP)"/>
    <property type="match status" value="1"/>
</dbReference>
<evidence type="ECO:0000256" key="7">
    <source>
        <dbReference type="ARBA" id="ARBA00047343"/>
    </source>
</evidence>
<keyword evidence="5" id="KW-0547">Nucleotide-binding</keyword>
<evidence type="ECO:0000259" key="11">
    <source>
        <dbReference type="Pfam" id="PF22640"/>
    </source>
</evidence>
<evidence type="ECO:0000256" key="4">
    <source>
        <dbReference type="ARBA" id="ARBA00022695"/>
    </source>
</evidence>
<evidence type="ECO:0000256" key="6">
    <source>
        <dbReference type="ARBA" id="ARBA00023134"/>
    </source>
</evidence>
<protein>
    <recommendedName>
        <fullName evidence="2">mannose-1-phosphate guanylyltransferase</fullName>
        <ecNumber evidence="2">2.7.7.13</ecNumber>
    </recommendedName>
</protein>
<dbReference type="InterPro" id="IPR014710">
    <property type="entry name" value="RmlC-like_jellyroll"/>
</dbReference>
<organism evidence="12">
    <name type="scientific">uncultured Alphaproteobacteria bacterium</name>
    <dbReference type="NCBI Taxonomy" id="91750"/>
    <lineage>
        <taxon>Bacteria</taxon>
        <taxon>Pseudomonadati</taxon>
        <taxon>Pseudomonadota</taxon>
        <taxon>Alphaproteobacteria</taxon>
        <taxon>environmental samples</taxon>
    </lineage>
</organism>